<dbReference type="OrthoDB" id="6114029at2759"/>
<reference evidence="21" key="3">
    <citation type="submission" date="2025-09" db="UniProtKB">
        <authorList>
            <consortium name="Ensembl"/>
        </authorList>
    </citation>
    <scope>IDENTIFICATION</scope>
</reference>
<dbReference type="Pfam" id="PF01335">
    <property type="entry name" value="DED"/>
    <property type="match status" value="2"/>
</dbReference>
<dbReference type="GO" id="GO:0006915">
    <property type="term" value="P:apoptotic process"/>
    <property type="evidence" value="ECO:0007669"/>
    <property type="project" value="UniProtKB-KW"/>
</dbReference>
<dbReference type="InterPro" id="IPR001309">
    <property type="entry name" value="Pept_C14_p20"/>
</dbReference>
<dbReference type="GO" id="GO:0051604">
    <property type="term" value="P:protein maturation"/>
    <property type="evidence" value="ECO:0007669"/>
    <property type="project" value="UniProtKB-ARBA"/>
</dbReference>
<evidence type="ECO:0000256" key="17">
    <source>
        <dbReference type="RuleBase" id="RU003971"/>
    </source>
</evidence>
<evidence type="ECO:0000259" key="18">
    <source>
        <dbReference type="PROSITE" id="PS50168"/>
    </source>
</evidence>
<evidence type="ECO:0000256" key="12">
    <source>
        <dbReference type="ARBA" id="ARBA00023242"/>
    </source>
</evidence>
<dbReference type="Gene3D" id="1.10.533.10">
    <property type="entry name" value="Death Domain, Fas"/>
    <property type="match status" value="2"/>
</dbReference>
<protein>
    <recommendedName>
        <fullName evidence="15">Caspase-8</fullName>
        <ecNumber evidence="14">3.4.22.61</ecNumber>
    </recommendedName>
</protein>
<evidence type="ECO:0000256" key="5">
    <source>
        <dbReference type="ARBA" id="ARBA00022553"/>
    </source>
</evidence>
<dbReference type="PANTHER" id="PTHR48169:SF7">
    <property type="entry name" value="CASPASE 10"/>
    <property type="match status" value="1"/>
</dbReference>
<evidence type="ECO:0000313" key="22">
    <source>
        <dbReference type="Proteomes" id="UP000694680"/>
    </source>
</evidence>
<dbReference type="PRINTS" id="PR00376">
    <property type="entry name" value="IL1BCENZYME"/>
</dbReference>
<dbReference type="EC" id="3.4.22.61" evidence="14"/>
<comment type="catalytic activity">
    <reaction evidence="13">
        <text>Strict requirement for Asp at position P1 and has a preferred cleavage sequence of (Leu/Asp/Val)-Glu-Thr-Asp-|-(Gly/Ser/Ala).</text>
        <dbReference type="EC" id="3.4.22.61"/>
    </reaction>
</comment>
<dbReference type="PANTHER" id="PTHR48169">
    <property type="entry name" value="DED DOMAIN-CONTAINING PROTEIN"/>
    <property type="match status" value="1"/>
</dbReference>
<evidence type="ECO:0000256" key="9">
    <source>
        <dbReference type="ARBA" id="ARBA00022801"/>
    </source>
</evidence>
<evidence type="ECO:0000256" key="14">
    <source>
        <dbReference type="ARBA" id="ARBA00066479"/>
    </source>
</evidence>
<dbReference type="SMART" id="SM00115">
    <property type="entry name" value="CASc"/>
    <property type="match status" value="1"/>
</dbReference>
<dbReference type="PROSITE" id="PS01122">
    <property type="entry name" value="CASPASE_CYS"/>
    <property type="match status" value="1"/>
</dbReference>
<dbReference type="InterPro" id="IPR011600">
    <property type="entry name" value="Pept_C14_caspase"/>
</dbReference>
<evidence type="ECO:0000256" key="1">
    <source>
        <dbReference type="ARBA" id="ARBA00004123"/>
    </source>
</evidence>
<dbReference type="Ensembl" id="ENSGWIT00000056383.1">
    <property type="protein sequence ID" value="ENSGWIP00000052234.1"/>
    <property type="gene ID" value="ENSGWIG00000025229.1"/>
</dbReference>
<dbReference type="Proteomes" id="UP000694680">
    <property type="component" value="Chromosome 17"/>
</dbReference>
<dbReference type="InterPro" id="IPR029030">
    <property type="entry name" value="Caspase-like_dom_sf"/>
</dbReference>
<organism evidence="21 22">
    <name type="scientific">Gouania willdenowi</name>
    <name type="common">Blunt-snouted clingfish</name>
    <name type="synonym">Lepadogaster willdenowi</name>
    <dbReference type="NCBI Taxonomy" id="441366"/>
    <lineage>
        <taxon>Eukaryota</taxon>
        <taxon>Metazoa</taxon>
        <taxon>Chordata</taxon>
        <taxon>Craniata</taxon>
        <taxon>Vertebrata</taxon>
        <taxon>Euteleostomi</taxon>
        <taxon>Actinopterygii</taxon>
        <taxon>Neopterygii</taxon>
        <taxon>Teleostei</taxon>
        <taxon>Neoteleostei</taxon>
        <taxon>Acanthomorphata</taxon>
        <taxon>Ovalentaria</taxon>
        <taxon>Blenniimorphae</taxon>
        <taxon>Blenniiformes</taxon>
        <taxon>Gobiesocoidei</taxon>
        <taxon>Gobiesocidae</taxon>
        <taxon>Gobiesocinae</taxon>
        <taxon>Gouania</taxon>
    </lineage>
</organism>
<dbReference type="PROSITE" id="PS50208">
    <property type="entry name" value="CASPASE_P20"/>
    <property type="match status" value="1"/>
</dbReference>
<dbReference type="GO" id="GO:0005737">
    <property type="term" value="C:cytoplasm"/>
    <property type="evidence" value="ECO:0007669"/>
    <property type="project" value="UniProtKB-SubCell"/>
</dbReference>
<dbReference type="InterPro" id="IPR015917">
    <property type="entry name" value="Pept_C14A"/>
</dbReference>
<dbReference type="InterPro" id="IPR002138">
    <property type="entry name" value="Pept_C14_p10"/>
</dbReference>
<evidence type="ECO:0000256" key="15">
    <source>
        <dbReference type="ARBA" id="ARBA00068172"/>
    </source>
</evidence>
<dbReference type="SUPFAM" id="SSF52129">
    <property type="entry name" value="Caspase-like"/>
    <property type="match status" value="1"/>
</dbReference>
<evidence type="ECO:0000313" key="21">
    <source>
        <dbReference type="Ensembl" id="ENSGWIP00000052234.1"/>
    </source>
</evidence>
<dbReference type="FunFam" id="3.40.50.1460:FF:000008">
    <property type="entry name" value="caspase-8 isoform X1"/>
    <property type="match status" value="1"/>
</dbReference>
<comment type="similarity">
    <text evidence="3 17">Belongs to the peptidase C14A family.</text>
</comment>
<evidence type="ECO:0000256" key="11">
    <source>
        <dbReference type="ARBA" id="ARBA00023145"/>
    </source>
</evidence>
<dbReference type="GO" id="GO:0043065">
    <property type="term" value="P:positive regulation of apoptotic process"/>
    <property type="evidence" value="ECO:0007669"/>
    <property type="project" value="UniProtKB-ARBA"/>
</dbReference>
<dbReference type="AlphaFoldDB" id="A0A8C5HXS0"/>
<dbReference type="SMART" id="SM00031">
    <property type="entry name" value="DED"/>
    <property type="match status" value="2"/>
</dbReference>
<dbReference type="CDD" id="cd08334">
    <property type="entry name" value="DED_Caspase_8_10_r2"/>
    <property type="match status" value="1"/>
</dbReference>
<keyword evidence="10" id="KW-0788">Thiol protease</keyword>
<keyword evidence="5" id="KW-0597">Phosphoprotein</keyword>
<feature type="domain" description="DED" evidence="18">
    <location>
        <begin position="6"/>
        <end position="82"/>
    </location>
</feature>
<evidence type="ECO:0000256" key="4">
    <source>
        <dbReference type="ARBA" id="ARBA00022490"/>
    </source>
</evidence>
<name>A0A8C5HXS0_GOUWI</name>
<feature type="domain" description="Caspase family p20" evidence="20">
    <location>
        <begin position="255"/>
        <end position="379"/>
    </location>
</feature>
<dbReference type="PROSITE" id="PS50207">
    <property type="entry name" value="CASPASE_P10"/>
    <property type="match status" value="1"/>
</dbReference>
<dbReference type="Gene3D" id="3.40.50.1460">
    <property type="match status" value="1"/>
</dbReference>
<keyword evidence="12" id="KW-0539">Nucleus</keyword>
<dbReference type="FunFam" id="1.10.533.10:FF:000016">
    <property type="entry name" value="CASP8 and FADD-like apoptosis regulator"/>
    <property type="match status" value="1"/>
</dbReference>
<dbReference type="GO" id="GO:0032991">
    <property type="term" value="C:protein-containing complex"/>
    <property type="evidence" value="ECO:0007669"/>
    <property type="project" value="UniProtKB-ARBA"/>
</dbReference>
<keyword evidence="11" id="KW-0865">Zymogen</keyword>
<keyword evidence="9" id="KW-0378">Hydrolase</keyword>
<dbReference type="GO" id="GO:0005886">
    <property type="term" value="C:plasma membrane"/>
    <property type="evidence" value="ECO:0007669"/>
    <property type="project" value="UniProtKB-ARBA"/>
</dbReference>
<keyword evidence="22" id="KW-1185">Reference proteome</keyword>
<dbReference type="InterPro" id="IPR001875">
    <property type="entry name" value="DED_dom"/>
</dbReference>
<accession>A0A8C5HXS0</accession>
<dbReference type="CDD" id="cd00032">
    <property type="entry name" value="CASc"/>
    <property type="match status" value="1"/>
</dbReference>
<evidence type="ECO:0000256" key="8">
    <source>
        <dbReference type="ARBA" id="ARBA00022737"/>
    </source>
</evidence>
<dbReference type="SUPFAM" id="SSF47986">
    <property type="entry name" value="DEATH domain"/>
    <property type="match status" value="2"/>
</dbReference>
<feature type="domain" description="Caspase family p10" evidence="19">
    <location>
        <begin position="412"/>
        <end position="497"/>
    </location>
</feature>
<reference evidence="21" key="2">
    <citation type="submission" date="2025-08" db="UniProtKB">
        <authorList>
            <consortium name="Ensembl"/>
        </authorList>
    </citation>
    <scope>IDENTIFICATION</scope>
</reference>
<evidence type="ECO:0000256" key="16">
    <source>
        <dbReference type="PIRSR" id="PIRSR038001-1"/>
    </source>
</evidence>
<dbReference type="InterPro" id="IPR011029">
    <property type="entry name" value="DEATH-like_dom_sf"/>
</dbReference>
<reference evidence="21" key="1">
    <citation type="submission" date="2020-06" db="EMBL/GenBank/DDBJ databases">
        <authorList>
            <consortium name="Wellcome Sanger Institute Data Sharing"/>
        </authorList>
    </citation>
    <scope>NUCLEOTIDE SEQUENCE [LARGE SCALE GENOMIC DNA]</scope>
</reference>
<keyword evidence="8" id="KW-0677">Repeat</keyword>
<sequence>MKGLNMDRRKLSQIDEELGSSDVEALCFLCLDVLNRKRLEGIKHARELFLRLEEKGLLDNQTFILHLLRTIQRFDLVRFLDTENQRVVETDSCPLLSKYRVMLYKIYEDMTEENLEKLKFLLKENLPRRLMEKSRTALDVFSELEKAELLSQTNVDGLLEYLLRFDQKLASLVRDYKDGAQLNLHCSMNDKQVCVGGICAGRQSLPALLPQKPVLSIPETENYFGGMTIVSDAQPITKPCSPPDEAEFYALVHEPRGLCVVISNEKFTGPELGLRRGTRKDEETLEALFTKFGFKVVLHRDLTAQAMREEVNTLGQRNFINEDALVVCVLSHGDQGCVFGTDEKKVSLKELTLPFTGIQAPTLTGKPKLFFIQACQGKEFQKGALPCPPKPAQEKVQTQLEEDSGPVYGETVPSDADFLIGMATVEECKSFRHVVTGSIYIQKLCEMLEKSAESTEPDDILSILTRVNKEVSKGNYMGQKQMPQPKYTLTKKLVLTFVKENMN</sequence>
<evidence type="ECO:0000256" key="7">
    <source>
        <dbReference type="ARBA" id="ARBA00022703"/>
    </source>
</evidence>
<feature type="active site" evidence="16">
    <location>
        <position position="332"/>
    </location>
</feature>
<gene>
    <name evidence="21" type="primary">casp8</name>
</gene>
<evidence type="ECO:0000256" key="2">
    <source>
        <dbReference type="ARBA" id="ARBA00004496"/>
    </source>
</evidence>
<feature type="active site" evidence="16">
    <location>
        <position position="375"/>
    </location>
</feature>
<evidence type="ECO:0000259" key="20">
    <source>
        <dbReference type="PROSITE" id="PS50208"/>
    </source>
</evidence>
<evidence type="ECO:0000259" key="19">
    <source>
        <dbReference type="PROSITE" id="PS50207"/>
    </source>
</evidence>
<comment type="subcellular location">
    <subcellularLocation>
        <location evidence="2">Cytoplasm</location>
    </subcellularLocation>
    <subcellularLocation>
        <location evidence="1">Nucleus</location>
    </subcellularLocation>
</comment>
<dbReference type="GO" id="GO:0005634">
    <property type="term" value="C:nucleus"/>
    <property type="evidence" value="ECO:0007669"/>
    <property type="project" value="UniProtKB-SubCell"/>
</dbReference>
<dbReference type="GO" id="GO:0004197">
    <property type="term" value="F:cysteine-type endopeptidase activity"/>
    <property type="evidence" value="ECO:0007669"/>
    <property type="project" value="InterPro"/>
</dbReference>
<dbReference type="InterPro" id="IPR033139">
    <property type="entry name" value="Caspase_cys_AS"/>
</dbReference>
<dbReference type="GO" id="GO:0006508">
    <property type="term" value="P:proteolysis"/>
    <property type="evidence" value="ECO:0007669"/>
    <property type="project" value="UniProtKB-KW"/>
</dbReference>
<dbReference type="PROSITE" id="PS50168">
    <property type="entry name" value="DED"/>
    <property type="match status" value="2"/>
</dbReference>
<evidence type="ECO:0000256" key="3">
    <source>
        <dbReference type="ARBA" id="ARBA00010134"/>
    </source>
</evidence>
<keyword evidence="4" id="KW-0963">Cytoplasm</keyword>
<evidence type="ECO:0000256" key="6">
    <source>
        <dbReference type="ARBA" id="ARBA00022670"/>
    </source>
</evidence>
<dbReference type="Pfam" id="PF00656">
    <property type="entry name" value="Peptidase_C14"/>
    <property type="match status" value="1"/>
</dbReference>
<proteinExistence type="inferred from homology"/>
<keyword evidence="6" id="KW-0645">Protease</keyword>
<evidence type="ECO:0000256" key="13">
    <source>
        <dbReference type="ARBA" id="ARBA00051626"/>
    </source>
</evidence>
<feature type="domain" description="DED" evidence="18">
    <location>
        <begin position="98"/>
        <end position="178"/>
    </location>
</feature>
<keyword evidence="7" id="KW-0053">Apoptosis</keyword>
<evidence type="ECO:0000256" key="10">
    <source>
        <dbReference type="ARBA" id="ARBA00022807"/>
    </source>
</evidence>
<dbReference type="CDD" id="cd08792">
    <property type="entry name" value="DED_Caspase_8_10_r1"/>
    <property type="match status" value="1"/>
</dbReference>